<keyword evidence="4" id="KW-0804">Transcription</keyword>
<dbReference type="PANTHER" id="PTHR47425:SF2">
    <property type="entry name" value="FARB-RELATED"/>
    <property type="match status" value="1"/>
</dbReference>
<dbReference type="GO" id="GO:0008270">
    <property type="term" value="F:zinc ion binding"/>
    <property type="evidence" value="ECO:0007669"/>
    <property type="project" value="InterPro"/>
</dbReference>
<dbReference type="CDD" id="cd00067">
    <property type="entry name" value="GAL4"/>
    <property type="match status" value="1"/>
</dbReference>
<dbReference type="Pfam" id="PF00172">
    <property type="entry name" value="Zn_clus"/>
    <property type="match status" value="1"/>
</dbReference>
<gene>
    <name evidence="8" type="ORF">A1O3_04169</name>
</gene>
<dbReference type="GO" id="GO:0000981">
    <property type="term" value="F:DNA-binding transcription factor activity, RNA polymerase II-specific"/>
    <property type="evidence" value="ECO:0007669"/>
    <property type="project" value="InterPro"/>
</dbReference>
<keyword evidence="1" id="KW-0479">Metal-binding</keyword>
<evidence type="ECO:0000256" key="3">
    <source>
        <dbReference type="ARBA" id="ARBA00023125"/>
    </source>
</evidence>
<feature type="region of interest" description="Disordered" evidence="6">
    <location>
        <begin position="772"/>
        <end position="796"/>
    </location>
</feature>
<dbReference type="eggNOG" id="ENOG502RHAD">
    <property type="taxonomic scope" value="Eukaryota"/>
</dbReference>
<evidence type="ECO:0000256" key="6">
    <source>
        <dbReference type="SAM" id="MobiDB-lite"/>
    </source>
</evidence>
<keyword evidence="3" id="KW-0238">DNA-binding</keyword>
<dbReference type="RefSeq" id="XP_007732489.1">
    <property type="nucleotide sequence ID" value="XM_007734299.1"/>
</dbReference>
<dbReference type="OrthoDB" id="3364175at2759"/>
<dbReference type="InterPro" id="IPR007219">
    <property type="entry name" value="XnlR_reg_dom"/>
</dbReference>
<proteinExistence type="predicted"/>
<dbReference type="AlphaFoldDB" id="W9YC03"/>
<dbReference type="Proteomes" id="UP000019478">
    <property type="component" value="Unassembled WGS sequence"/>
</dbReference>
<dbReference type="InterPro" id="IPR052761">
    <property type="entry name" value="Fungal_Detox/Toxin_TFs"/>
</dbReference>
<dbReference type="PANTHER" id="PTHR47425">
    <property type="entry name" value="FARB-RELATED"/>
    <property type="match status" value="1"/>
</dbReference>
<dbReference type="InterPro" id="IPR001138">
    <property type="entry name" value="Zn2Cys6_DnaBD"/>
</dbReference>
<accession>W9YC03</accession>
<feature type="region of interest" description="Disordered" evidence="6">
    <location>
        <begin position="53"/>
        <end position="81"/>
    </location>
</feature>
<evidence type="ECO:0000256" key="1">
    <source>
        <dbReference type="ARBA" id="ARBA00022723"/>
    </source>
</evidence>
<feature type="compositionally biased region" description="Low complexity" evidence="6">
    <location>
        <begin position="155"/>
        <end position="169"/>
    </location>
</feature>
<dbReference type="PROSITE" id="PS50048">
    <property type="entry name" value="ZN2_CY6_FUNGAL_2"/>
    <property type="match status" value="1"/>
</dbReference>
<name>W9YC03_9EURO</name>
<feature type="region of interest" description="Disordered" evidence="6">
    <location>
        <begin position="104"/>
        <end position="171"/>
    </location>
</feature>
<dbReference type="HOGENOM" id="CLU_006329_1_3_1"/>
<dbReference type="SMART" id="SM00906">
    <property type="entry name" value="Fungal_trans"/>
    <property type="match status" value="1"/>
</dbReference>
<dbReference type="GO" id="GO:0006351">
    <property type="term" value="P:DNA-templated transcription"/>
    <property type="evidence" value="ECO:0007669"/>
    <property type="project" value="InterPro"/>
</dbReference>
<organism evidence="8 9">
    <name type="scientific">Capronia epimyces CBS 606.96</name>
    <dbReference type="NCBI Taxonomy" id="1182542"/>
    <lineage>
        <taxon>Eukaryota</taxon>
        <taxon>Fungi</taxon>
        <taxon>Dikarya</taxon>
        <taxon>Ascomycota</taxon>
        <taxon>Pezizomycotina</taxon>
        <taxon>Eurotiomycetes</taxon>
        <taxon>Chaetothyriomycetidae</taxon>
        <taxon>Chaetothyriales</taxon>
        <taxon>Herpotrichiellaceae</taxon>
        <taxon>Capronia</taxon>
    </lineage>
</organism>
<evidence type="ECO:0000256" key="5">
    <source>
        <dbReference type="ARBA" id="ARBA00023242"/>
    </source>
</evidence>
<dbReference type="SUPFAM" id="SSF57701">
    <property type="entry name" value="Zn2/Cys6 DNA-binding domain"/>
    <property type="match status" value="1"/>
</dbReference>
<dbReference type="PROSITE" id="PS00463">
    <property type="entry name" value="ZN2_CY6_FUNGAL_1"/>
    <property type="match status" value="1"/>
</dbReference>
<feature type="region of interest" description="Disordered" evidence="6">
    <location>
        <begin position="720"/>
        <end position="749"/>
    </location>
</feature>
<sequence length="840" mass="92447">MEESALPRGFKRRASKACLSCRARKVRCDVNDRMPCTNCRLDGVECKVAESLRQRKRRVEPQRARRATPEPSVEEDQSPPQFAIFDDIPGLQCITPLPSVPNTGSRCDAAGCRRDSARSRDQDASLDGVSQLKGSDKDDTNADTISVGARSTHAQLPLSPPSQSSPTTTFGQRRVSLSQDVALSLPRFIRKIPTRLAAEDVEYLQRKGAFVIPDTALRNELLRCYVQFVHPYMPVLDLQDFLSAIEQNEPANAVSLMLFQAVMFAATPYVAARTLAAHGYSNRRMARRSFYLRIKSLCDMDYEVDRVTIIQSSLLMTYWNETPDDPKDVWYWLGVAVSLSKAIGLNYDPSPFPPHNIQKRRLWKRIWWSCYMRDRLVSLAFRRPSRISQNTFDQPMLELSDFETKPLSGEVSRMLGPPCPTISNEAVRISLAQLCLGMASLCVCLTPILEMQCSTPGISSIQARNHKTNTTPAPAQAVPDPCDMLQCDKDLRKWYRAHAQELCCFGGMSSGTSPDDSCDVLDLHRAVLKAVYLTSISTLHRPQILSMATHSTDPEIRDLSRRKTREAANDLTILFTNLYAHGLVRFLPNTGVTCVLHAAIVHILDQTVGDPDLKQTSTRKFALCMQALEQLGDMYASGAFACSFLTAAANKVSSRAGSTEAMVGLNERLPDVQVSDGRGAPLQFEYQFNVPPSTSGAVQAGGVGPGPARTRALGSAAIISSSEDSRKSCRPDPAVRASDAPLVVSGDTDGDGDVVSTWRRYQGVAEPGFHGNGNKAVEFNREPPRVTGRPGVGASAGDEMQLDLDSFLDMEGCADFFKLSDELGVGFDTQWLDAFDPQIA</sequence>
<dbReference type="Gene3D" id="4.10.240.10">
    <property type="entry name" value="Zn(2)-C6 fungal-type DNA-binding domain"/>
    <property type="match status" value="1"/>
</dbReference>
<keyword evidence="2" id="KW-0805">Transcription regulation</keyword>
<dbReference type="EMBL" id="AMGY01000003">
    <property type="protein sequence ID" value="EXJ87210.1"/>
    <property type="molecule type" value="Genomic_DNA"/>
</dbReference>
<dbReference type="GeneID" id="19168289"/>
<feature type="compositionally biased region" description="Basic and acidic residues" evidence="6">
    <location>
        <begin position="111"/>
        <end position="123"/>
    </location>
</feature>
<evidence type="ECO:0000313" key="8">
    <source>
        <dbReference type="EMBL" id="EXJ87210.1"/>
    </source>
</evidence>
<dbReference type="InterPro" id="IPR036864">
    <property type="entry name" value="Zn2-C6_fun-type_DNA-bd_sf"/>
</dbReference>
<evidence type="ECO:0000256" key="4">
    <source>
        <dbReference type="ARBA" id="ARBA00023163"/>
    </source>
</evidence>
<dbReference type="STRING" id="1182542.W9YC03"/>
<keyword evidence="5" id="KW-0539">Nucleus</keyword>
<dbReference type="Pfam" id="PF04082">
    <property type="entry name" value="Fungal_trans"/>
    <property type="match status" value="1"/>
</dbReference>
<dbReference type="SMART" id="SM00066">
    <property type="entry name" value="GAL4"/>
    <property type="match status" value="1"/>
</dbReference>
<comment type="caution">
    <text evidence="8">The sequence shown here is derived from an EMBL/GenBank/DDBJ whole genome shotgun (WGS) entry which is preliminary data.</text>
</comment>
<feature type="domain" description="Zn(2)-C6 fungal-type" evidence="7">
    <location>
        <begin position="17"/>
        <end position="48"/>
    </location>
</feature>
<dbReference type="CDD" id="cd12148">
    <property type="entry name" value="fungal_TF_MHR"/>
    <property type="match status" value="1"/>
</dbReference>
<evidence type="ECO:0000256" key="2">
    <source>
        <dbReference type="ARBA" id="ARBA00023015"/>
    </source>
</evidence>
<evidence type="ECO:0000313" key="9">
    <source>
        <dbReference type="Proteomes" id="UP000019478"/>
    </source>
</evidence>
<reference evidence="8 9" key="1">
    <citation type="submission" date="2013-03" db="EMBL/GenBank/DDBJ databases">
        <title>The Genome Sequence of Capronia epimyces CBS 606.96.</title>
        <authorList>
            <consortium name="The Broad Institute Genomics Platform"/>
            <person name="Cuomo C."/>
            <person name="de Hoog S."/>
            <person name="Gorbushina A."/>
            <person name="Walker B."/>
            <person name="Young S.K."/>
            <person name="Zeng Q."/>
            <person name="Gargeya S."/>
            <person name="Fitzgerald M."/>
            <person name="Haas B."/>
            <person name="Abouelleil A."/>
            <person name="Allen A.W."/>
            <person name="Alvarado L."/>
            <person name="Arachchi H.M."/>
            <person name="Berlin A.M."/>
            <person name="Chapman S.B."/>
            <person name="Gainer-Dewar J."/>
            <person name="Goldberg J."/>
            <person name="Griggs A."/>
            <person name="Gujja S."/>
            <person name="Hansen M."/>
            <person name="Howarth C."/>
            <person name="Imamovic A."/>
            <person name="Ireland A."/>
            <person name="Larimer J."/>
            <person name="McCowan C."/>
            <person name="Murphy C."/>
            <person name="Pearson M."/>
            <person name="Poon T.W."/>
            <person name="Priest M."/>
            <person name="Roberts A."/>
            <person name="Saif S."/>
            <person name="Shea T."/>
            <person name="Sisk P."/>
            <person name="Sykes S."/>
            <person name="Wortman J."/>
            <person name="Nusbaum C."/>
            <person name="Birren B."/>
        </authorList>
    </citation>
    <scope>NUCLEOTIDE SEQUENCE [LARGE SCALE GENOMIC DNA]</scope>
    <source>
        <strain evidence="8 9">CBS 606.96</strain>
    </source>
</reference>
<dbReference type="GO" id="GO:0003677">
    <property type="term" value="F:DNA binding"/>
    <property type="evidence" value="ECO:0007669"/>
    <property type="project" value="UniProtKB-KW"/>
</dbReference>
<protein>
    <recommendedName>
        <fullName evidence="7">Zn(2)-C6 fungal-type domain-containing protein</fullName>
    </recommendedName>
</protein>
<feature type="compositionally biased region" description="Basic and acidic residues" evidence="6">
    <location>
        <begin position="53"/>
        <end position="63"/>
    </location>
</feature>
<keyword evidence="9" id="KW-1185">Reference proteome</keyword>
<evidence type="ECO:0000259" key="7">
    <source>
        <dbReference type="PROSITE" id="PS50048"/>
    </source>
</evidence>